<evidence type="ECO:0000313" key="2">
    <source>
        <dbReference type="EMBL" id="VAW47266.1"/>
    </source>
</evidence>
<organism evidence="2">
    <name type="scientific">hydrothermal vent metagenome</name>
    <dbReference type="NCBI Taxonomy" id="652676"/>
    <lineage>
        <taxon>unclassified sequences</taxon>
        <taxon>metagenomes</taxon>
        <taxon>ecological metagenomes</taxon>
    </lineage>
</organism>
<feature type="transmembrane region" description="Helical" evidence="1">
    <location>
        <begin position="139"/>
        <end position="158"/>
    </location>
</feature>
<accession>A0A3B0WSH3</accession>
<keyword evidence="1" id="KW-1133">Transmembrane helix</keyword>
<evidence type="ECO:0008006" key="3">
    <source>
        <dbReference type="Google" id="ProtNLM"/>
    </source>
</evidence>
<feature type="transmembrane region" description="Helical" evidence="1">
    <location>
        <begin position="117"/>
        <end position="134"/>
    </location>
</feature>
<feature type="non-terminal residue" evidence="2">
    <location>
        <position position="1"/>
    </location>
</feature>
<evidence type="ECO:0000256" key="1">
    <source>
        <dbReference type="SAM" id="Phobius"/>
    </source>
</evidence>
<feature type="transmembrane region" description="Helical" evidence="1">
    <location>
        <begin position="362"/>
        <end position="379"/>
    </location>
</feature>
<feature type="non-terminal residue" evidence="2">
    <location>
        <position position="396"/>
    </location>
</feature>
<feature type="transmembrane region" description="Helical" evidence="1">
    <location>
        <begin position="332"/>
        <end position="350"/>
    </location>
</feature>
<feature type="transmembrane region" description="Helical" evidence="1">
    <location>
        <begin position="203"/>
        <end position="223"/>
    </location>
</feature>
<dbReference type="AlphaFoldDB" id="A0A3B0WSH3"/>
<dbReference type="InterPro" id="IPR019286">
    <property type="entry name" value="DUF2339_TM"/>
</dbReference>
<feature type="transmembrane region" description="Helical" evidence="1">
    <location>
        <begin position="235"/>
        <end position="253"/>
    </location>
</feature>
<keyword evidence="1" id="KW-0812">Transmembrane</keyword>
<feature type="transmembrane region" description="Helical" evidence="1">
    <location>
        <begin position="93"/>
        <end position="111"/>
    </location>
</feature>
<feature type="transmembrane region" description="Helical" evidence="1">
    <location>
        <begin position="260"/>
        <end position="282"/>
    </location>
</feature>
<dbReference type="Pfam" id="PF10101">
    <property type="entry name" value="DUF2339"/>
    <property type="match status" value="1"/>
</dbReference>
<name>A0A3B0WSH3_9ZZZZ</name>
<proteinExistence type="predicted"/>
<feature type="transmembrane region" description="Helical" evidence="1">
    <location>
        <begin position="170"/>
        <end position="191"/>
    </location>
</feature>
<feature type="transmembrane region" description="Helical" evidence="1">
    <location>
        <begin position="63"/>
        <end position="81"/>
    </location>
</feature>
<feature type="transmembrane region" description="Helical" evidence="1">
    <location>
        <begin position="39"/>
        <end position="57"/>
    </location>
</feature>
<dbReference type="PANTHER" id="PTHR38434">
    <property type="entry name" value="BLL2549 PROTEIN"/>
    <property type="match status" value="1"/>
</dbReference>
<reference evidence="2" key="1">
    <citation type="submission" date="2018-06" db="EMBL/GenBank/DDBJ databases">
        <authorList>
            <person name="Zhirakovskaya E."/>
        </authorList>
    </citation>
    <scope>NUCLEOTIDE SEQUENCE</scope>
</reference>
<feature type="transmembrane region" description="Helical" evidence="1">
    <location>
        <begin position="6"/>
        <end position="27"/>
    </location>
</feature>
<feature type="transmembrane region" description="Helical" evidence="1">
    <location>
        <begin position="294"/>
        <end position="311"/>
    </location>
</feature>
<protein>
    <recommendedName>
        <fullName evidence="3">DUF2339 domain-containing protein</fullName>
    </recommendedName>
</protein>
<sequence length="396" mass="44806">PQFFASVEPFLIAHFLLYVVIAVLFAFKQPPKLKGINDGTIIFGTPIVVFSLQAALVKDIEYGLAYSALALGVFYVALAYLIKKLHRPFFKDLIESFIALGVGFGTLAIPLGFDGRVTSAMWVAEASALVWVGIRQSRLFPRFSGYALAVLGSLAFFVEPEVNKNVLAFLNADFIGVLIIVMATAFMGLYARHHKDRLLRIEMPWVSHLMMLAAVSWWVLGGLHEIEKHFRGSMYYLQQFWMLATTVVLVFSANKLAYPLLMRCALVVNVLMWPLLLHVTGAPINDAMFFNERFIALAVVGLFYLVMSPFWSKYFDGQHQADGEAKGLKAWVSRYFLVAGIVTWLFAMVLDIHKFIPAEQLFWIELMMASTATVLLWLGHRQQWRDFKWAALVVVF</sequence>
<dbReference type="EMBL" id="UOFA01000331">
    <property type="protein sequence ID" value="VAW47266.1"/>
    <property type="molecule type" value="Genomic_DNA"/>
</dbReference>
<gene>
    <name evidence="2" type="ORF">MNBD_GAMMA02-702</name>
</gene>
<keyword evidence="1" id="KW-0472">Membrane</keyword>
<dbReference type="PANTHER" id="PTHR38434:SF1">
    <property type="entry name" value="BLL2549 PROTEIN"/>
    <property type="match status" value="1"/>
</dbReference>